<keyword evidence="10 17" id="KW-0249">Electron transport</keyword>
<feature type="transmembrane region" description="Helical" evidence="17">
    <location>
        <begin position="296"/>
        <end position="317"/>
    </location>
</feature>
<dbReference type="AlphaFoldDB" id="I6NJC9"/>
<feature type="transmembrane region" description="Helical" evidence="17">
    <location>
        <begin position="329"/>
        <end position="350"/>
    </location>
</feature>
<dbReference type="InterPro" id="IPR050175">
    <property type="entry name" value="Complex_I_Subunit_2"/>
</dbReference>
<comment type="function">
    <text evidence="17">Core subunit of the mitochondrial membrane respiratory chain NADH dehydrogenase (Complex I) which catalyzes electron transfer from NADH through the respiratory chain, using ubiquinone as an electron acceptor. Essential for the catalytic activity and assembly of complex I.</text>
</comment>
<dbReference type="GO" id="GO:0008137">
    <property type="term" value="F:NADH dehydrogenase (ubiquinone) activity"/>
    <property type="evidence" value="ECO:0007669"/>
    <property type="project" value="UniProtKB-EC"/>
</dbReference>
<feature type="transmembrane region" description="Helical" evidence="17">
    <location>
        <begin position="89"/>
        <end position="111"/>
    </location>
</feature>
<comment type="subcellular location">
    <subcellularLocation>
        <location evidence="1 17">Mitochondrion inner membrane</location>
        <topology evidence="1 17">Multi-pass membrane protein</topology>
    </subcellularLocation>
</comment>
<feature type="transmembrane region" description="Helical" evidence="17">
    <location>
        <begin position="244"/>
        <end position="264"/>
    </location>
</feature>
<evidence type="ECO:0000256" key="6">
    <source>
        <dbReference type="ARBA" id="ARBA00022660"/>
    </source>
</evidence>
<feature type="transmembrane region" description="Helical" evidence="17">
    <location>
        <begin position="117"/>
        <end position="136"/>
    </location>
</feature>
<evidence type="ECO:0000256" key="2">
    <source>
        <dbReference type="ARBA" id="ARBA00007012"/>
    </source>
</evidence>
<accession>I6NJC9</accession>
<evidence type="ECO:0000256" key="17">
    <source>
        <dbReference type="RuleBase" id="RU003403"/>
    </source>
</evidence>
<dbReference type="InterPro" id="IPR003917">
    <property type="entry name" value="NADH_UbQ_OxRdtase_chain2"/>
</dbReference>
<organism evidence="19">
    <name type="scientific">Semele scabra</name>
    <dbReference type="NCBI Taxonomy" id="1125679"/>
    <lineage>
        <taxon>Eukaryota</taxon>
        <taxon>Metazoa</taxon>
        <taxon>Spiralia</taxon>
        <taxon>Lophotrochozoa</taxon>
        <taxon>Mollusca</taxon>
        <taxon>Bivalvia</taxon>
        <taxon>Autobranchia</taxon>
        <taxon>Heteroconchia</taxon>
        <taxon>Euheterodonta</taxon>
        <taxon>Imparidentia</taxon>
        <taxon>Neoheterodontei</taxon>
        <taxon>Cardiida</taxon>
        <taxon>Tellinoidea</taxon>
        <taxon>Semelidae</taxon>
        <taxon>Semele</taxon>
    </lineage>
</organism>
<name>I6NJC9_9BIVA</name>
<keyword evidence="7 17" id="KW-0812">Transmembrane</keyword>
<keyword evidence="12 17" id="KW-0520">NAD</keyword>
<evidence type="ECO:0000256" key="9">
    <source>
        <dbReference type="ARBA" id="ARBA00022967"/>
    </source>
</evidence>
<geneLocation type="mitochondrion" evidence="19"/>
<evidence type="ECO:0000256" key="1">
    <source>
        <dbReference type="ARBA" id="ARBA00004448"/>
    </source>
</evidence>
<feature type="transmembrane region" description="Helical" evidence="17">
    <location>
        <begin position="192"/>
        <end position="223"/>
    </location>
</feature>
<dbReference type="GO" id="GO:0005743">
    <property type="term" value="C:mitochondrial inner membrane"/>
    <property type="evidence" value="ECO:0007669"/>
    <property type="project" value="UniProtKB-SubCell"/>
</dbReference>
<dbReference type="EC" id="7.1.1.2" evidence="3 17"/>
<keyword evidence="9 17" id="KW-1278">Translocase</keyword>
<dbReference type="Pfam" id="PF00361">
    <property type="entry name" value="Proton_antipo_M"/>
    <property type="match status" value="1"/>
</dbReference>
<proteinExistence type="inferred from homology"/>
<evidence type="ECO:0000256" key="10">
    <source>
        <dbReference type="ARBA" id="ARBA00022982"/>
    </source>
</evidence>
<keyword evidence="15 17" id="KW-0472">Membrane</keyword>
<keyword evidence="11 17" id="KW-1133">Transmembrane helix</keyword>
<reference evidence="19" key="1">
    <citation type="submission" date="2011-07" db="EMBL/GenBank/DDBJ databases">
        <title>The complete mitochondrial genomes of six heterodont bivalves (Tellinoidea and Solenoidea): extensive gene rearrangements and phylogenetic implications.</title>
        <authorList>
            <person name="Yuan Y."/>
            <person name="Li Q."/>
        </authorList>
    </citation>
    <scope>NUCLEOTIDE SEQUENCE</scope>
</reference>
<evidence type="ECO:0000256" key="4">
    <source>
        <dbReference type="ARBA" id="ARBA00021008"/>
    </source>
</evidence>
<evidence type="ECO:0000256" key="15">
    <source>
        <dbReference type="ARBA" id="ARBA00023136"/>
    </source>
</evidence>
<dbReference type="PANTHER" id="PTHR46552:SF1">
    <property type="entry name" value="NADH-UBIQUINONE OXIDOREDUCTASE CHAIN 2"/>
    <property type="match status" value="1"/>
</dbReference>
<gene>
    <name evidence="19" type="primary">nad2</name>
</gene>
<dbReference type="InterPro" id="IPR001750">
    <property type="entry name" value="ND/Mrp_TM"/>
</dbReference>
<comment type="similarity">
    <text evidence="2 17">Belongs to the complex I subunit 2 family.</text>
</comment>
<feature type="domain" description="NADH:quinone oxidoreductase/Mrp antiporter transmembrane" evidence="18">
    <location>
        <begin position="29"/>
        <end position="292"/>
    </location>
</feature>
<evidence type="ECO:0000256" key="8">
    <source>
        <dbReference type="ARBA" id="ARBA00022792"/>
    </source>
</evidence>
<keyword evidence="8 17" id="KW-0999">Mitochondrion inner membrane</keyword>
<evidence type="ECO:0000256" key="16">
    <source>
        <dbReference type="ARBA" id="ARBA00049551"/>
    </source>
</evidence>
<sequence>MIWGFVFSPSFLIFSLLSLGGVIFVVFSSGLIGVWVSLELSFFGFLPILNGSTVAENEGGVKYFIVQGVGSAVMLVGFLLMVGDRFLFFNNFGVGVVVDLMVVSGFMIKLGVFPFHFWFPSVMSVSSWFSCFWLSVTQKVGPFWGLSGLGLSAVLMNSVVWFLVLTSIVGAFGGLAQVQFRPLLAYSSLGQAGWMGLISVLDAWVFVLYMSLYSVLLGGLLSCLNATSSYKVVDMPGWSGSRGLYFWVFSGSFFISLGGLPPMAGSALKLVGVMTILASFPGALVFLIFSSMVSLYYYLSIFVNSVVCLGGSSYSLYGGVSLDKGVGGVVSLVAVINWVGGLPLFCLCGLL</sequence>
<feature type="transmembrane region" description="Helical" evidence="17">
    <location>
        <begin position="270"/>
        <end position="289"/>
    </location>
</feature>
<evidence type="ECO:0000256" key="11">
    <source>
        <dbReference type="ARBA" id="ARBA00022989"/>
    </source>
</evidence>
<evidence type="ECO:0000256" key="3">
    <source>
        <dbReference type="ARBA" id="ARBA00012944"/>
    </source>
</evidence>
<keyword evidence="6 17" id="KW-0679">Respiratory chain</keyword>
<keyword evidence="14 17" id="KW-0496">Mitochondrion</keyword>
<dbReference type="PRINTS" id="PR01436">
    <property type="entry name" value="NADHDHGNASE2"/>
</dbReference>
<feature type="transmembrane region" description="Helical" evidence="17">
    <location>
        <begin position="148"/>
        <end position="172"/>
    </location>
</feature>
<evidence type="ECO:0000313" key="19">
    <source>
        <dbReference type="EMBL" id="AEV94314.1"/>
    </source>
</evidence>
<feature type="transmembrane region" description="Helical" evidence="17">
    <location>
        <begin position="12"/>
        <end position="36"/>
    </location>
</feature>
<evidence type="ECO:0000256" key="14">
    <source>
        <dbReference type="ARBA" id="ARBA00023128"/>
    </source>
</evidence>
<evidence type="ECO:0000256" key="12">
    <source>
        <dbReference type="ARBA" id="ARBA00023027"/>
    </source>
</evidence>
<evidence type="ECO:0000259" key="18">
    <source>
        <dbReference type="Pfam" id="PF00361"/>
    </source>
</evidence>
<feature type="transmembrane region" description="Helical" evidence="17">
    <location>
        <begin position="63"/>
        <end position="82"/>
    </location>
</feature>
<dbReference type="EMBL" id="JN398365">
    <property type="protein sequence ID" value="AEV94314.1"/>
    <property type="molecule type" value="Genomic_DNA"/>
</dbReference>
<comment type="catalytic activity">
    <reaction evidence="16 17">
        <text>a ubiquinone + NADH + 5 H(+)(in) = a ubiquinol + NAD(+) + 4 H(+)(out)</text>
        <dbReference type="Rhea" id="RHEA:29091"/>
        <dbReference type="Rhea" id="RHEA-COMP:9565"/>
        <dbReference type="Rhea" id="RHEA-COMP:9566"/>
        <dbReference type="ChEBI" id="CHEBI:15378"/>
        <dbReference type="ChEBI" id="CHEBI:16389"/>
        <dbReference type="ChEBI" id="CHEBI:17976"/>
        <dbReference type="ChEBI" id="CHEBI:57540"/>
        <dbReference type="ChEBI" id="CHEBI:57945"/>
        <dbReference type="EC" id="7.1.1.2"/>
    </reaction>
</comment>
<evidence type="ECO:0000256" key="5">
    <source>
        <dbReference type="ARBA" id="ARBA00022448"/>
    </source>
</evidence>
<protein>
    <recommendedName>
        <fullName evidence="4 17">NADH-ubiquinone oxidoreductase chain 2</fullName>
        <ecNumber evidence="3 17">7.1.1.2</ecNumber>
    </recommendedName>
</protein>
<evidence type="ECO:0000256" key="13">
    <source>
        <dbReference type="ARBA" id="ARBA00023075"/>
    </source>
</evidence>
<dbReference type="PANTHER" id="PTHR46552">
    <property type="entry name" value="NADH-UBIQUINONE OXIDOREDUCTASE CHAIN 2"/>
    <property type="match status" value="1"/>
</dbReference>
<dbReference type="GO" id="GO:0006120">
    <property type="term" value="P:mitochondrial electron transport, NADH to ubiquinone"/>
    <property type="evidence" value="ECO:0007669"/>
    <property type="project" value="InterPro"/>
</dbReference>
<keyword evidence="13 17" id="KW-0830">Ubiquinone</keyword>
<keyword evidence="5" id="KW-0813">Transport</keyword>
<evidence type="ECO:0000256" key="7">
    <source>
        <dbReference type="ARBA" id="ARBA00022692"/>
    </source>
</evidence>